<dbReference type="NCBIfam" id="TIGR01053">
    <property type="entry name" value="LSD1"/>
    <property type="match status" value="1"/>
</dbReference>
<evidence type="ECO:0000259" key="3">
    <source>
        <dbReference type="Pfam" id="PF06943"/>
    </source>
</evidence>
<sequence length="39" mass="4100">MEMAQLICGGCRTFLMYTCGAASIKCSCCHTINVAPGTI</sequence>
<keyword evidence="5" id="KW-1185">Reference proteome</keyword>
<dbReference type="InterPro" id="IPR040319">
    <property type="entry name" value="LSD1-like"/>
</dbReference>
<evidence type="ECO:0000313" key="4">
    <source>
        <dbReference type="EMBL" id="KAB2038450.1"/>
    </source>
</evidence>
<name>A0A5J5S4M5_GOSBA</name>
<dbReference type="PANTHER" id="PTHR31747:SF3">
    <property type="entry name" value="PROTEIN LSD1"/>
    <property type="match status" value="1"/>
</dbReference>
<dbReference type="GO" id="GO:0005634">
    <property type="term" value="C:nucleus"/>
    <property type="evidence" value="ECO:0007669"/>
    <property type="project" value="UniProtKB-SubCell"/>
</dbReference>
<proteinExistence type="predicted"/>
<evidence type="ECO:0000256" key="2">
    <source>
        <dbReference type="ARBA" id="ARBA00023242"/>
    </source>
</evidence>
<dbReference type="AlphaFoldDB" id="A0A5J5S4M5"/>
<keyword evidence="2" id="KW-0539">Nucleus</keyword>
<organism evidence="4 5">
    <name type="scientific">Gossypium barbadense</name>
    <name type="common">Sea Island cotton</name>
    <name type="synonym">Hibiscus barbadensis</name>
    <dbReference type="NCBI Taxonomy" id="3634"/>
    <lineage>
        <taxon>Eukaryota</taxon>
        <taxon>Viridiplantae</taxon>
        <taxon>Streptophyta</taxon>
        <taxon>Embryophyta</taxon>
        <taxon>Tracheophyta</taxon>
        <taxon>Spermatophyta</taxon>
        <taxon>Magnoliopsida</taxon>
        <taxon>eudicotyledons</taxon>
        <taxon>Gunneridae</taxon>
        <taxon>Pentapetalae</taxon>
        <taxon>rosids</taxon>
        <taxon>malvids</taxon>
        <taxon>Malvales</taxon>
        <taxon>Malvaceae</taxon>
        <taxon>Malvoideae</taxon>
        <taxon>Gossypium</taxon>
    </lineage>
</organism>
<dbReference type="EMBL" id="CM018217">
    <property type="protein sequence ID" value="KAB2038450.1"/>
    <property type="molecule type" value="Genomic_DNA"/>
</dbReference>
<accession>A0A5J5S4M5</accession>
<dbReference type="Pfam" id="PF06943">
    <property type="entry name" value="zf-LSD1"/>
    <property type="match status" value="1"/>
</dbReference>
<dbReference type="OrthoDB" id="5594417at2759"/>
<dbReference type="Proteomes" id="UP000327439">
    <property type="component" value="Chromosome D03"/>
</dbReference>
<comment type="subcellular location">
    <subcellularLocation>
        <location evidence="1">Nucleus</location>
    </subcellularLocation>
</comment>
<protein>
    <recommendedName>
        <fullName evidence="3">Zinc finger LSD1-type domain-containing protein</fullName>
    </recommendedName>
</protein>
<reference evidence="5" key="1">
    <citation type="journal article" date="2020" name="Nat. Genet.">
        <title>Genomic diversifications of five Gossypium allopolyploid species and their impact on cotton improvement.</title>
        <authorList>
            <person name="Chen Z.J."/>
            <person name="Sreedasyam A."/>
            <person name="Ando A."/>
            <person name="Song Q."/>
            <person name="De Santiago L.M."/>
            <person name="Hulse-Kemp A.M."/>
            <person name="Ding M."/>
            <person name="Ye W."/>
            <person name="Kirkbride R.C."/>
            <person name="Jenkins J."/>
            <person name="Plott C."/>
            <person name="Lovell J."/>
            <person name="Lin Y.M."/>
            <person name="Vaughn R."/>
            <person name="Liu B."/>
            <person name="Simpson S."/>
            <person name="Scheffler B.E."/>
            <person name="Wen L."/>
            <person name="Saski C.A."/>
            <person name="Grover C.E."/>
            <person name="Hu G."/>
            <person name="Conover J.L."/>
            <person name="Carlson J.W."/>
            <person name="Shu S."/>
            <person name="Boston L.B."/>
            <person name="Williams M."/>
            <person name="Peterson D.G."/>
            <person name="McGee K."/>
            <person name="Jones D.C."/>
            <person name="Wendel J.F."/>
            <person name="Stelly D.M."/>
            <person name="Grimwood J."/>
            <person name="Schmutz J."/>
        </authorList>
    </citation>
    <scope>NUCLEOTIDE SEQUENCE [LARGE SCALE GENOMIC DNA]</scope>
    <source>
        <strain evidence="5">cv. 3-79</strain>
    </source>
</reference>
<feature type="domain" description="Zinc finger LSD1-type" evidence="3">
    <location>
        <begin position="8"/>
        <end position="32"/>
    </location>
</feature>
<dbReference type="PANTHER" id="PTHR31747">
    <property type="entry name" value="PROTEIN LSD1"/>
    <property type="match status" value="1"/>
</dbReference>
<evidence type="ECO:0000313" key="5">
    <source>
        <dbReference type="Proteomes" id="UP000327439"/>
    </source>
</evidence>
<gene>
    <name evidence="4" type="ORF">ES319_D03G145200v1</name>
</gene>
<evidence type="ECO:0000256" key="1">
    <source>
        <dbReference type="ARBA" id="ARBA00004123"/>
    </source>
</evidence>
<dbReference type="InterPro" id="IPR005735">
    <property type="entry name" value="Znf_LSD1"/>
</dbReference>